<evidence type="ECO:0000256" key="2">
    <source>
        <dbReference type="SAM" id="Phobius"/>
    </source>
</evidence>
<keyword evidence="2" id="KW-0812">Transmembrane</keyword>
<dbReference type="InterPro" id="IPR052710">
    <property type="entry name" value="CAAX_protease"/>
</dbReference>
<accession>A0A6J6DJE6</accession>
<name>A0A6J6DJE6_9ZZZZ</name>
<feature type="transmembrane region" description="Helical" evidence="2">
    <location>
        <begin position="194"/>
        <end position="214"/>
    </location>
</feature>
<dbReference type="AlphaFoldDB" id="A0A6J6DJE6"/>
<dbReference type="PANTHER" id="PTHR36435:SF1">
    <property type="entry name" value="CAAX AMINO TERMINAL PROTEASE FAMILY PROTEIN"/>
    <property type="match status" value="1"/>
</dbReference>
<feature type="region of interest" description="Disordered" evidence="1">
    <location>
        <begin position="1"/>
        <end position="81"/>
    </location>
</feature>
<dbReference type="Pfam" id="PF02517">
    <property type="entry name" value="Rce1-like"/>
    <property type="match status" value="1"/>
</dbReference>
<feature type="transmembrane region" description="Helical" evidence="2">
    <location>
        <begin position="150"/>
        <end position="173"/>
    </location>
</feature>
<feature type="compositionally biased region" description="Low complexity" evidence="1">
    <location>
        <begin position="67"/>
        <end position="81"/>
    </location>
</feature>
<dbReference type="GO" id="GO:0080120">
    <property type="term" value="P:CAAX-box protein maturation"/>
    <property type="evidence" value="ECO:0007669"/>
    <property type="project" value="UniProtKB-ARBA"/>
</dbReference>
<evidence type="ECO:0000259" key="3">
    <source>
        <dbReference type="Pfam" id="PF02517"/>
    </source>
</evidence>
<keyword evidence="2" id="KW-1133">Transmembrane helix</keyword>
<feature type="domain" description="CAAX prenyl protease 2/Lysostaphin resistance protein A-like" evidence="3">
    <location>
        <begin position="239"/>
        <end position="327"/>
    </location>
</feature>
<proteinExistence type="predicted"/>
<dbReference type="PANTHER" id="PTHR36435">
    <property type="entry name" value="SLR1288 PROTEIN"/>
    <property type="match status" value="1"/>
</dbReference>
<sequence length="339" mass="35287">MAKSGKNSDNASESKKPAPSSRTNGPAGGSRTPKGRVPVASNPPNRSRRFLGRGQTPAPEVPSKSLTEAGETSAEATATTSSKKKYAYGGGALILVFIGAQLVSSVVFGLVQSQTSYDFTAPAGIGAAVGQASSQFAGGEMLAISVPPPLWLTALMQIPLWLGLGAAPIWFAIKKGKGVVADLGLRMKPIDVPVGLAIGVACQLILVPVVYFLLRPLLGVNDVSAAARELTDRASDPLSIVLVFLIVGIGAPVAEEIYFRGMAQRIFGRRLGPWAAILAAAAFFASTHLQPLQFPALLVFGVILGFMAWRTGRIGPAIWAHVGFNVVAAAGLLFQFGLT</sequence>
<dbReference type="InterPro" id="IPR003675">
    <property type="entry name" value="Rce1/LyrA-like_dom"/>
</dbReference>
<organism evidence="4">
    <name type="scientific">freshwater metagenome</name>
    <dbReference type="NCBI Taxonomy" id="449393"/>
    <lineage>
        <taxon>unclassified sequences</taxon>
        <taxon>metagenomes</taxon>
        <taxon>ecological metagenomes</taxon>
    </lineage>
</organism>
<feature type="transmembrane region" description="Helical" evidence="2">
    <location>
        <begin position="294"/>
        <end position="311"/>
    </location>
</feature>
<gene>
    <name evidence="4" type="ORF">UFOPK1711_00101</name>
</gene>
<dbReference type="GO" id="GO:0004175">
    <property type="term" value="F:endopeptidase activity"/>
    <property type="evidence" value="ECO:0007669"/>
    <property type="project" value="UniProtKB-ARBA"/>
</dbReference>
<keyword evidence="2" id="KW-0472">Membrane</keyword>
<dbReference type="EMBL" id="CAEZTR010000003">
    <property type="protein sequence ID" value="CAB4564201.1"/>
    <property type="molecule type" value="Genomic_DNA"/>
</dbReference>
<evidence type="ECO:0000256" key="1">
    <source>
        <dbReference type="SAM" id="MobiDB-lite"/>
    </source>
</evidence>
<protein>
    <submittedName>
        <fullName evidence="4">Unannotated protein</fullName>
    </submittedName>
</protein>
<reference evidence="4" key="1">
    <citation type="submission" date="2020-05" db="EMBL/GenBank/DDBJ databases">
        <authorList>
            <person name="Chiriac C."/>
            <person name="Salcher M."/>
            <person name="Ghai R."/>
            <person name="Kavagutti S V."/>
        </authorList>
    </citation>
    <scope>NUCLEOTIDE SEQUENCE</scope>
</reference>
<evidence type="ECO:0000313" key="4">
    <source>
        <dbReference type="EMBL" id="CAB4564201.1"/>
    </source>
</evidence>
<feature type="transmembrane region" description="Helical" evidence="2">
    <location>
        <begin position="271"/>
        <end position="288"/>
    </location>
</feature>
<feature type="transmembrane region" description="Helical" evidence="2">
    <location>
        <begin position="238"/>
        <end position="259"/>
    </location>
</feature>
<feature type="compositionally biased region" description="Polar residues" evidence="1">
    <location>
        <begin position="1"/>
        <end position="11"/>
    </location>
</feature>
<feature type="transmembrane region" description="Helical" evidence="2">
    <location>
        <begin position="318"/>
        <end position="338"/>
    </location>
</feature>
<feature type="transmembrane region" description="Helical" evidence="2">
    <location>
        <begin position="86"/>
        <end position="111"/>
    </location>
</feature>